<evidence type="ECO:0000313" key="2">
    <source>
        <dbReference type="EMBL" id="CAF1045064.1"/>
    </source>
</evidence>
<dbReference type="Proteomes" id="UP000663852">
    <property type="component" value="Unassembled WGS sequence"/>
</dbReference>
<evidence type="ECO:0000313" key="1">
    <source>
        <dbReference type="EMBL" id="CAF1039191.1"/>
    </source>
</evidence>
<organism evidence="2 3">
    <name type="scientific">Adineta ricciae</name>
    <name type="common">Rotifer</name>
    <dbReference type="NCBI Taxonomy" id="249248"/>
    <lineage>
        <taxon>Eukaryota</taxon>
        <taxon>Metazoa</taxon>
        <taxon>Spiralia</taxon>
        <taxon>Gnathifera</taxon>
        <taxon>Rotifera</taxon>
        <taxon>Eurotatoria</taxon>
        <taxon>Bdelloidea</taxon>
        <taxon>Adinetida</taxon>
        <taxon>Adinetidae</taxon>
        <taxon>Adineta</taxon>
    </lineage>
</organism>
<dbReference type="EMBL" id="CAJNOJ010000074">
    <property type="protein sequence ID" value="CAF1039191.1"/>
    <property type="molecule type" value="Genomic_DNA"/>
</dbReference>
<dbReference type="InterPro" id="IPR027375">
    <property type="entry name" value="DKNYY"/>
</dbReference>
<sequence length="214" mass="24653">MYCSSGTDRVSTRMLSYEMRNFKVYFAGQHIPDARWSDFIDLGQGYGKDSNHVFFMGQIMENVNPFSFQVMDNSYAKDHQYVFQHGRIVANLQSQNTQVSLNRSEACAMPIQPVTSMNSMYTPDVASNMLSYEIKDFKVFFNTQYVTDARWIDFTDLGQGYGKDSRHVFYMGQLMQNAHSFSFEVLKKGYAKDKNFVFHNGRIAEGLSPIAFNN</sequence>
<name>A0A814K1V0_ADIRI</name>
<dbReference type="AlphaFoldDB" id="A0A814K1V0"/>
<dbReference type="OrthoDB" id="9977869at2759"/>
<keyword evidence="3" id="KW-1185">Reference proteome</keyword>
<proteinExistence type="predicted"/>
<accession>A0A814K1V0</accession>
<evidence type="ECO:0000313" key="3">
    <source>
        <dbReference type="Proteomes" id="UP000663828"/>
    </source>
</evidence>
<dbReference type="Pfam" id="PF13644">
    <property type="entry name" value="DKNYY"/>
    <property type="match status" value="1"/>
</dbReference>
<gene>
    <name evidence="1" type="ORF">EDS130_LOCUS16831</name>
    <name evidence="2" type="ORF">XAT740_LOCUS15472</name>
</gene>
<reference evidence="2" key="1">
    <citation type="submission" date="2021-02" db="EMBL/GenBank/DDBJ databases">
        <authorList>
            <person name="Nowell W R."/>
        </authorList>
    </citation>
    <scope>NUCLEOTIDE SEQUENCE</scope>
</reference>
<comment type="caution">
    <text evidence="2">The sequence shown here is derived from an EMBL/GenBank/DDBJ whole genome shotgun (WGS) entry which is preliminary data.</text>
</comment>
<dbReference type="EMBL" id="CAJNOR010000956">
    <property type="protein sequence ID" value="CAF1045064.1"/>
    <property type="molecule type" value="Genomic_DNA"/>
</dbReference>
<protein>
    <submittedName>
        <fullName evidence="2">Uncharacterized protein</fullName>
    </submittedName>
</protein>
<dbReference type="Proteomes" id="UP000663828">
    <property type="component" value="Unassembled WGS sequence"/>
</dbReference>